<accession>A0A964TDN9</accession>
<dbReference type="AlphaFoldDB" id="A0A964TDN9"/>
<dbReference type="InterPro" id="IPR008183">
    <property type="entry name" value="Aldose_1/G6P_1-epimerase"/>
</dbReference>
<dbReference type="EMBL" id="JAAABI010000005">
    <property type="protein sequence ID" value="NAY93000.1"/>
    <property type="molecule type" value="Genomic_DNA"/>
</dbReference>
<protein>
    <submittedName>
        <fullName evidence="4">Aldose 1-epimerase</fullName>
    </submittedName>
</protein>
<evidence type="ECO:0000256" key="2">
    <source>
        <dbReference type="ARBA" id="ARBA00011245"/>
    </source>
</evidence>
<sequence>MVELKSDASLVRIYQGELVGFEVEGHQFIHQKGSPGWRSSDTEMFPIIGPVDQAGFRVQVPRNNAIQDQHGLLRELPYVLISESQNEAVYVKEYRAGTPVENSKYPEKSTKQHLEWPYGFQFEKSFSLKENQLEITFKISGEQGMPFMLGYHPAFKLQTQHPTIVTPTRTISLDEVIEVGSRALQVADTTSITLKDKHHITIQTEGFGHFMCWTEVRNMVCIEPITFYPYAVEQREIHLGFDCLDGDHRIFKVALHPKPQKS</sequence>
<comment type="cofactor">
    <cofactor evidence="1">
        <name>Ca(2+)</name>
        <dbReference type="ChEBI" id="CHEBI:29108"/>
    </cofactor>
</comment>
<dbReference type="GO" id="GO:0016853">
    <property type="term" value="F:isomerase activity"/>
    <property type="evidence" value="ECO:0007669"/>
    <property type="project" value="InterPro"/>
</dbReference>
<dbReference type="Pfam" id="PF01263">
    <property type="entry name" value="Aldose_epim"/>
    <property type="match status" value="1"/>
</dbReference>
<dbReference type="RefSeq" id="WP_166524408.1">
    <property type="nucleotide sequence ID" value="NZ_JAAABI010000005.1"/>
</dbReference>
<evidence type="ECO:0000256" key="1">
    <source>
        <dbReference type="ARBA" id="ARBA00001913"/>
    </source>
</evidence>
<keyword evidence="5" id="KW-1185">Reference proteome</keyword>
<comment type="caution">
    <text evidence="4">The sequence shown here is derived from an EMBL/GenBank/DDBJ whole genome shotgun (WGS) entry which is preliminary data.</text>
</comment>
<proteinExistence type="predicted"/>
<evidence type="ECO:0000313" key="4">
    <source>
        <dbReference type="EMBL" id="NAY93000.1"/>
    </source>
</evidence>
<dbReference type="SUPFAM" id="SSF74650">
    <property type="entry name" value="Galactose mutarotase-like"/>
    <property type="match status" value="1"/>
</dbReference>
<dbReference type="InterPro" id="IPR014718">
    <property type="entry name" value="GH-type_carb-bd"/>
</dbReference>
<dbReference type="GO" id="GO:0030246">
    <property type="term" value="F:carbohydrate binding"/>
    <property type="evidence" value="ECO:0007669"/>
    <property type="project" value="InterPro"/>
</dbReference>
<organism evidence="4 5">
    <name type="scientific">Flagellimonas ochracea</name>
    <dbReference type="NCBI Taxonomy" id="2696472"/>
    <lineage>
        <taxon>Bacteria</taxon>
        <taxon>Pseudomonadati</taxon>
        <taxon>Bacteroidota</taxon>
        <taxon>Flavobacteriia</taxon>
        <taxon>Flavobacteriales</taxon>
        <taxon>Flavobacteriaceae</taxon>
        <taxon>Flagellimonas</taxon>
    </lineage>
</organism>
<dbReference type="Gene3D" id="2.70.98.10">
    <property type="match status" value="1"/>
</dbReference>
<name>A0A964TDN9_9FLAO</name>
<dbReference type="InterPro" id="IPR011013">
    <property type="entry name" value="Gal_mutarotase_sf_dom"/>
</dbReference>
<evidence type="ECO:0000313" key="5">
    <source>
        <dbReference type="Proteomes" id="UP000667650"/>
    </source>
</evidence>
<reference evidence="4" key="1">
    <citation type="submission" date="2020-01" db="EMBL/GenBank/DDBJ databases">
        <title>Muricauda ochracea sp. nov., isolated from a tidal flat of Garorim bay in Korea.</title>
        <authorList>
            <person name="Kim D."/>
            <person name="Yoo Y."/>
            <person name="Kim J.-J."/>
        </authorList>
    </citation>
    <scope>NUCLEOTIDE SEQUENCE</scope>
    <source>
        <strain evidence="4">JGD-17</strain>
    </source>
</reference>
<keyword evidence="3" id="KW-0106">Calcium</keyword>
<comment type="subunit">
    <text evidence="2">Monomer.</text>
</comment>
<gene>
    <name evidence="4" type="ORF">GTQ34_13835</name>
</gene>
<dbReference type="Proteomes" id="UP000667650">
    <property type="component" value="Unassembled WGS sequence"/>
</dbReference>
<evidence type="ECO:0000256" key="3">
    <source>
        <dbReference type="ARBA" id="ARBA00022837"/>
    </source>
</evidence>
<dbReference type="GO" id="GO:0005975">
    <property type="term" value="P:carbohydrate metabolic process"/>
    <property type="evidence" value="ECO:0007669"/>
    <property type="project" value="InterPro"/>
</dbReference>